<evidence type="ECO:0000256" key="1">
    <source>
        <dbReference type="SAM" id="SignalP"/>
    </source>
</evidence>
<gene>
    <name evidence="2" type="ORF">GM418_12370</name>
</gene>
<proteinExistence type="predicted"/>
<dbReference type="AlphaFoldDB" id="A0A6I6JND1"/>
<dbReference type="EMBL" id="CP046401">
    <property type="protein sequence ID" value="QGY44425.1"/>
    <property type="molecule type" value="Genomic_DNA"/>
</dbReference>
<organism evidence="2 3">
    <name type="scientific">Maribellus comscasis</name>
    <dbReference type="NCBI Taxonomy" id="2681766"/>
    <lineage>
        <taxon>Bacteria</taxon>
        <taxon>Pseudomonadati</taxon>
        <taxon>Bacteroidota</taxon>
        <taxon>Bacteroidia</taxon>
        <taxon>Marinilabiliales</taxon>
        <taxon>Prolixibacteraceae</taxon>
        <taxon>Maribellus</taxon>
    </lineage>
</organism>
<keyword evidence="1" id="KW-0732">Signal</keyword>
<reference evidence="2 3" key="1">
    <citation type="submission" date="2019-11" db="EMBL/GenBank/DDBJ databases">
        <authorList>
            <person name="Zheng R.K."/>
            <person name="Sun C.M."/>
        </authorList>
    </citation>
    <scope>NUCLEOTIDE SEQUENCE [LARGE SCALE GENOMIC DNA]</scope>
    <source>
        <strain evidence="2 3">WC007</strain>
    </source>
</reference>
<dbReference type="KEGG" id="mcos:GM418_12370"/>
<dbReference type="Proteomes" id="UP000428260">
    <property type="component" value="Chromosome"/>
</dbReference>
<evidence type="ECO:0000313" key="3">
    <source>
        <dbReference type="Proteomes" id="UP000428260"/>
    </source>
</evidence>
<keyword evidence="3" id="KW-1185">Reference proteome</keyword>
<protein>
    <submittedName>
        <fullName evidence="2">Uncharacterized protein</fullName>
    </submittedName>
</protein>
<name>A0A6I6JND1_9BACT</name>
<accession>A0A6I6JND1</accession>
<sequence>MKKFILVFVLGIMIFNAFAQTPEGIVYQAEARDNSGNLYQNVFLDVQITILKDYIQGEVVWIGNHQVTANNYGMFVLIIGTGENDAGYDFDTIFWGEYPHFLNVKVKKSESSLWIDMGTEQFLSVPYALHSKTASEIIYDQGSSLKSAEPGVSSQNWSLFGNLKSDPEKDKLGTTDDADLVFVTNNIERLRITADGQLVTPEGSGLVLGGNLAVSGDSTKIDKDLYVGRNVYLNTSDEFFPKGKAKVILEIM</sequence>
<feature type="chain" id="PRO_5026222623" evidence="1">
    <location>
        <begin position="20"/>
        <end position="252"/>
    </location>
</feature>
<feature type="signal peptide" evidence="1">
    <location>
        <begin position="1"/>
        <end position="19"/>
    </location>
</feature>
<evidence type="ECO:0000313" key="2">
    <source>
        <dbReference type="EMBL" id="QGY44425.1"/>
    </source>
</evidence>
<dbReference type="RefSeq" id="WP_158866595.1">
    <property type="nucleotide sequence ID" value="NZ_CP046401.1"/>
</dbReference>